<dbReference type="EMBL" id="JACJRF010000010">
    <property type="protein sequence ID" value="MBD2344184.1"/>
    <property type="molecule type" value="Genomic_DNA"/>
</dbReference>
<feature type="region of interest" description="Disordered" evidence="1">
    <location>
        <begin position="16"/>
        <end position="36"/>
    </location>
</feature>
<evidence type="ECO:0000256" key="1">
    <source>
        <dbReference type="SAM" id="MobiDB-lite"/>
    </source>
</evidence>
<organism evidence="2 3">
    <name type="scientific">Anabaena subtropica FACHB-260</name>
    <dbReference type="NCBI Taxonomy" id="2692884"/>
    <lineage>
        <taxon>Bacteria</taxon>
        <taxon>Bacillati</taxon>
        <taxon>Cyanobacteriota</taxon>
        <taxon>Cyanophyceae</taxon>
        <taxon>Nostocales</taxon>
        <taxon>Nostocaceae</taxon>
        <taxon>Anabaena</taxon>
    </lineage>
</organism>
<name>A0ABR8CMD6_9NOST</name>
<dbReference type="Proteomes" id="UP000607281">
    <property type="component" value="Unassembled WGS sequence"/>
</dbReference>
<reference evidence="2 3" key="1">
    <citation type="journal article" date="2020" name="ISME J.">
        <title>Comparative genomics reveals insights into cyanobacterial evolution and habitat adaptation.</title>
        <authorList>
            <person name="Chen M.Y."/>
            <person name="Teng W.K."/>
            <person name="Zhao L."/>
            <person name="Hu C.X."/>
            <person name="Zhou Y.K."/>
            <person name="Han B.P."/>
            <person name="Song L.R."/>
            <person name="Shu W.S."/>
        </authorList>
    </citation>
    <scope>NUCLEOTIDE SEQUENCE [LARGE SCALE GENOMIC DNA]</scope>
    <source>
        <strain evidence="2 3">FACHB-260</strain>
    </source>
</reference>
<accession>A0ABR8CMD6</accession>
<proteinExistence type="predicted"/>
<dbReference type="RefSeq" id="WP_190406642.1">
    <property type="nucleotide sequence ID" value="NZ_JACJRF010000010.1"/>
</dbReference>
<evidence type="ECO:0000313" key="3">
    <source>
        <dbReference type="Proteomes" id="UP000607281"/>
    </source>
</evidence>
<protein>
    <submittedName>
        <fullName evidence="2">Uncharacterized protein</fullName>
    </submittedName>
</protein>
<gene>
    <name evidence="2" type="ORF">H6G18_08480</name>
</gene>
<comment type="caution">
    <text evidence="2">The sequence shown here is derived from an EMBL/GenBank/DDBJ whole genome shotgun (WGS) entry which is preliminary data.</text>
</comment>
<sequence length="48" mass="5287">MDNLTNCEAEILDAITSSFDPPPEADPQPQETENSIHNFTKILDEVGV</sequence>
<evidence type="ECO:0000313" key="2">
    <source>
        <dbReference type="EMBL" id="MBD2344184.1"/>
    </source>
</evidence>
<keyword evidence="3" id="KW-1185">Reference proteome</keyword>